<dbReference type="InterPro" id="IPR045428">
    <property type="entry name" value="EACC1"/>
</dbReference>
<gene>
    <name evidence="1" type="ORF">HEK616_36410</name>
</gene>
<evidence type="ECO:0000313" key="2">
    <source>
        <dbReference type="Proteomes" id="UP001059597"/>
    </source>
</evidence>
<dbReference type="Proteomes" id="UP001059597">
    <property type="component" value="Chromosome"/>
</dbReference>
<protein>
    <submittedName>
        <fullName evidence="1">Uncharacterized protein</fullName>
    </submittedName>
</protein>
<accession>A0ABM7ZUY1</accession>
<proteinExistence type="predicted"/>
<keyword evidence="2" id="KW-1185">Reference proteome</keyword>
<sequence>MRLRLSVEPVTTTEAELRSLHAWLLADSQARRCADVRWDAAAQAPVGGMGPLLDVVSLVIGSGFSAASLAVSIVQWRSTRGAGAPSVTVEQPDGGRVTINDMPADEAERLLRSLFDARPEERDGS</sequence>
<organism evidence="1 2">
    <name type="scientific">Streptomyces nigrescens</name>
    <dbReference type="NCBI Taxonomy" id="1920"/>
    <lineage>
        <taxon>Bacteria</taxon>
        <taxon>Bacillati</taxon>
        <taxon>Actinomycetota</taxon>
        <taxon>Actinomycetes</taxon>
        <taxon>Kitasatosporales</taxon>
        <taxon>Streptomycetaceae</taxon>
        <taxon>Streptomyces</taxon>
    </lineage>
</organism>
<dbReference type="Pfam" id="PF19953">
    <property type="entry name" value="EACC1"/>
    <property type="match status" value="1"/>
</dbReference>
<dbReference type="EMBL" id="AP026073">
    <property type="protein sequence ID" value="BDM70154.1"/>
    <property type="molecule type" value="Genomic_DNA"/>
</dbReference>
<reference evidence="1" key="1">
    <citation type="submission" date="2022-06" db="EMBL/GenBank/DDBJ databases">
        <title>Complete genome sequence of Streptomyces nigrescens HEK616.</title>
        <authorList>
            <person name="Asamizu S."/>
            <person name="Onaka H."/>
        </authorList>
    </citation>
    <scope>NUCLEOTIDE SEQUENCE</scope>
    <source>
        <strain evidence="1">HEK616</strain>
    </source>
</reference>
<name>A0ABM7ZUY1_STRNI</name>
<evidence type="ECO:0000313" key="1">
    <source>
        <dbReference type="EMBL" id="BDM70154.1"/>
    </source>
</evidence>